<evidence type="ECO:0000313" key="2">
    <source>
        <dbReference type="Proteomes" id="UP001152622"/>
    </source>
</evidence>
<comment type="caution">
    <text evidence="1">The sequence shown here is derived from an EMBL/GenBank/DDBJ whole genome shotgun (WGS) entry which is preliminary data.</text>
</comment>
<dbReference type="AlphaFoldDB" id="A0A9Q1EHG1"/>
<accession>A0A9Q1EHG1</accession>
<dbReference type="EMBL" id="JAINUF010000017">
    <property type="protein sequence ID" value="KAJ8338870.1"/>
    <property type="molecule type" value="Genomic_DNA"/>
</dbReference>
<protein>
    <submittedName>
        <fullName evidence="1">Uncharacterized protein</fullName>
    </submittedName>
</protein>
<gene>
    <name evidence="1" type="ORF">SKAU_G00356560</name>
</gene>
<evidence type="ECO:0000313" key="1">
    <source>
        <dbReference type="EMBL" id="KAJ8338870.1"/>
    </source>
</evidence>
<reference evidence="1" key="1">
    <citation type="journal article" date="2023" name="Science">
        <title>Genome structures resolve the early diversification of teleost fishes.</title>
        <authorList>
            <person name="Parey E."/>
            <person name="Louis A."/>
            <person name="Montfort J."/>
            <person name="Bouchez O."/>
            <person name="Roques C."/>
            <person name="Iampietro C."/>
            <person name="Lluch J."/>
            <person name="Castinel A."/>
            <person name="Donnadieu C."/>
            <person name="Desvignes T."/>
            <person name="Floi Bucao C."/>
            <person name="Jouanno E."/>
            <person name="Wen M."/>
            <person name="Mejri S."/>
            <person name="Dirks R."/>
            <person name="Jansen H."/>
            <person name="Henkel C."/>
            <person name="Chen W.J."/>
            <person name="Zahm M."/>
            <person name="Cabau C."/>
            <person name="Klopp C."/>
            <person name="Thompson A.W."/>
            <person name="Robinson-Rechavi M."/>
            <person name="Braasch I."/>
            <person name="Lecointre G."/>
            <person name="Bobe J."/>
            <person name="Postlethwait J.H."/>
            <person name="Berthelot C."/>
            <person name="Roest Crollius H."/>
            <person name="Guiguen Y."/>
        </authorList>
    </citation>
    <scope>NUCLEOTIDE SEQUENCE</scope>
    <source>
        <strain evidence="1">WJC10195</strain>
    </source>
</reference>
<organism evidence="1 2">
    <name type="scientific">Synaphobranchus kaupii</name>
    <name type="common">Kaup's arrowtooth eel</name>
    <dbReference type="NCBI Taxonomy" id="118154"/>
    <lineage>
        <taxon>Eukaryota</taxon>
        <taxon>Metazoa</taxon>
        <taxon>Chordata</taxon>
        <taxon>Craniata</taxon>
        <taxon>Vertebrata</taxon>
        <taxon>Euteleostomi</taxon>
        <taxon>Actinopterygii</taxon>
        <taxon>Neopterygii</taxon>
        <taxon>Teleostei</taxon>
        <taxon>Anguilliformes</taxon>
        <taxon>Synaphobranchidae</taxon>
        <taxon>Synaphobranchus</taxon>
    </lineage>
</organism>
<name>A0A9Q1EHG1_SYNKA</name>
<keyword evidence="2" id="KW-1185">Reference proteome</keyword>
<sequence>MTRNCHRGFLGWPQFAVGPTCRLRASFLLTSDSAPGFHQVSSTHSGDALHAIKRHLGARLGERRRSPARK</sequence>
<dbReference type="Proteomes" id="UP001152622">
    <property type="component" value="Chromosome 17"/>
</dbReference>
<proteinExistence type="predicted"/>